<dbReference type="Proteomes" id="UP000267606">
    <property type="component" value="Unassembled WGS sequence"/>
</dbReference>
<feature type="transmembrane region" description="Helical" evidence="1">
    <location>
        <begin position="36"/>
        <end position="53"/>
    </location>
</feature>
<reference evidence="4" key="1">
    <citation type="submission" date="2016-06" db="UniProtKB">
        <authorList>
            <consortium name="WormBaseParasite"/>
        </authorList>
    </citation>
    <scope>IDENTIFICATION</scope>
</reference>
<gene>
    <name evidence="2" type="ORF">OFLC_LOCUS11153</name>
</gene>
<evidence type="ECO:0000313" key="2">
    <source>
        <dbReference type="EMBL" id="VDO74264.1"/>
    </source>
</evidence>
<organism evidence="4">
    <name type="scientific">Onchocerca flexuosa</name>
    <dbReference type="NCBI Taxonomy" id="387005"/>
    <lineage>
        <taxon>Eukaryota</taxon>
        <taxon>Metazoa</taxon>
        <taxon>Ecdysozoa</taxon>
        <taxon>Nematoda</taxon>
        <taxon>Chromadorea</taxon>
        <taxon>Rhabditida</taxon>
        <taxon>Spirurina</taxon>
        <taxon>Spiruromorpha</taxon>
        <taxon>Filarioidea</taxon>
        <taxon>Onchocercidae</taxon>
        <taxon>Onchocerca</taxon>
    </lineage>
</organism>
<evidence type="ECO:0000256" key="1">
    <source>
        <dbReference type="SAM" id="Phobius"/>
    </source>
</evidence>
<reference evidence="2 3" key="2">
    <citation type="submission" date="2018-11" db="EMBL/GenBank/DDBJ databases">
        <authorList>
            <consortium name="Pathogen Informatics"/>
        </authorList>
    </citation>
    <scope>NUCLEOTIDE SEQUENCE [LARGE SCALE GENOMIC DNA]</scope>
</reference>
<accession>A0A183HUJ1</accession>
<dbReference type="WBParaSite" id="OFLC_0001115301-mRNA-1">
    <property type="protein sequence ID" value="OFLC_0001115301-mRNA-1"/>
    <property type="gene ID" value="OFLC_0001115301"/>
</dbReference>
<evidence type="ECO:0000313" key="4">
    <source>
        <dbReference type="WBParaSite" id="OFLC_0001115301-mRNA-1"/>
    </source>
</evidence>
<protein>
    <submittedName>
        <fullName evidence="4">Secreted protein</fullName>
    </submittedName>
</protein>
<keyword evidence="1" id="KW-1133">Transmembrane helix</keyword>
<proteinExistence type="predicted"/>
<sequence length="58" mass="7044">MVLKMMMMMMVIVTLYLNQFLHVVVRELDSLRQLNITSMMMMMMIFLNCLIVHHRHTE</sequence>
<evidence type="ECO:0000313" key="3">
    <source>
        <dbReference type="Proteomes" id="UP000267606"/>
    </source>
</evidence>
<keyword evidence="3" id="KW-1185">Reference proteome</keyword>
<name>A0A183HUJ1_9BILA</name>
<dbReference type="EMBL" id="UZAJ01015740">
    <property type="protein sequence ID" value="VDO74264.1"/>
    <property type="molecule type" value="Genomic_DNA"/>
</dbReference>
<keyword evidence="1" id="KW-0812">Transmembrane</keyword>
<keyword evidence="1" id="KW-0472">Membrane</keyword>
<dbReference type="AlphaFoldDB" id="A0A183HUJ1"/>